<sequence length="337" mass="36195">MEYNLKEIAQKLNGFLVGDEDVVIHSIASLLNAKIGQIAFITEKNMGQLATCKASALIVPENTREYSIPVIKVKNPRLAFIHLIMTFQDDRKSNGIISSSTIDLSLKSGSCTQVDDGAVVKEGVSIGNNSTIGSNSFIGENVTIGKNCSIYPNVTILKDTLIGDNVIIQSCSVIGSDGFGYEWDGEKHLKFPHIGNVVIGDDVEIGANTTIERGTIDSTIIKKGTKIGNMVVIGHNVQIGEHCIVVSTCAIAGSSKIGNYVVLAGGCTISNHVSIGDHSVVLAKSGVAKDLPEKSFVSGIFARPHKEQLKEYATLARLPKILKEFNKKLEDITKTHF</sequence>
<dbReference type="HAMAP" id="MF_00523">
    <property type="entry name" value="LpxD"/>
    <property type="match status" value="1"/>
</dbReference>
<dbReference type="SUPFAM" id="SSF51161">
    <property type="entry name" value="Trimeric LpxA-like enzymes"/>
    <property type="match status" value="1"/>
</dbReference>
<keyword evidence="6 7" id="KW-0012">Acyltransferase</keyword>
<keyword evidence="5 7" id="KW-0443">Lipid metabolism</keyword>
<gene>
    <name evidence="7" type="primary">lpxD</name>
    <name evidence="9" type="ORF">PNBC_03070</name>
</gene>
<dbReference type="InterPro" id="IPR001451">
    <property type="entry name" value="Hexapep"/>
</dbReference>
<dbReference type="Gene3D" id="3.40.1390.10">
    <property type="entry name" value="MurE/MurF, N-terminal domain"/>
    <property type="match status" value="1"/>
</dbReference>
<evidence type="ECO:0000256" key="5">
    <source>
        <dbReference type="ARBA" id="ARBA00023098"/>
    </source>
</evidence>
<dbReference type="InterPro" id="IPR011004">
    <property type="entry name" value="Trimer_LpxA-like_sf"/>
</dbReference>
<evidence type="ECO:0000313" key="10">
    <source>
        <dbReference type="Proteomes" id="UP000077134"/>
    </source>
</evidence>
<dbReference type="RefSeq" id="WP_068655104.1">
    <property type="nucleotide sequence ID" value="NZ_CP017770.1"/>
</dbReference>
<evidence type="ECO:0000256" key="7">
    <source>
        <dbReference type="HAMAP-Rule" id="MF_00523"/>
    </source>
</evidence>
<comment type="function">
    <text evidence="7">Catalyzes the N-acylation of UDP-3-O-acylglucosamine using 3-hydroxyacyl-ACP as the acyl donor. Is involved in the biosynthesis of lipid A, a phosphorylated glycolipid that anchors the lipopolysaccharide to the outer membrane of the cell.</text>
</comment>
<dbReference type="Proteomes" id="UP000077134">
    <property type="component" value="Unassembled WGS sequence"/>
</dbReference>
<keyword evidence="1 7" id="KW-0444">Lipid biosynthesis</keyword>
<dbReference type="NCBIfam" id="TIGR01853">
    <property type="entry name" value="lipid_A_lpxD"/>
    <property type="match status" value="1"/>
</dbReference>
<evidence type="ECO:0000256" key="3">
    <source>
        <dbReference type="ARBA" id="ARBA00022679"/>
    </source>
</evidence>
<dbReference type="OrthoDB" id="9784739at2"/>
<keyword evidence="10" id="KW-1185">Reference proteome</keyword>
<dbReference type="GO" id="GO:0009245">
    <property type="term" value="P:lipid A biosynthetic process"/>
    <property type="evidence" value="ECO:0007669"/>
    <property type="project" value="UniProtKB-UniRule"/>
</dbReference>
<dbReference type="EMBL" id="LSFN01000005">
    <property type="protein sequence ID" value="OAB76409.1"/>
    <property type="molecule type" value="Genomic_DNA"/>
</dbReference>
<name>A0A167FCH6_9BACL</name>
<evidence type="ECO:0000256" key="6">
    <source>
        <dbReference type="ARBA" id="ARBA00023315"/>
    </source>
</evidence>
<keyword evidence="4 7" id="KW-0677">Repeat</keyword>
<evidence type="ECO:0000313" key="9">
    <source>
        <dbReference type="EMBL" id="OAB76409.1"/>
    </source>
</evidence>
<keyword evidence="2 7" id="KW-0441">Lipid A biosynthesis</keyword>
<comment type="subunit">
    <text evidence="7">Homotrimer.</text>
</comment>
<dbReference type="InterPro" id="IPR020573">
    <property type="entry name" value="UDP_GlcNAc_AcTrfase_non-rep"/>
</dbReference>
<evidence type="ECO:0000256" key="2">
    <source>
        <dbReference type="ARBA" id="ARBA00022556"/>
    </source>
</evidence>
<dbReference type="CDD" id="cd03352">
    <property type="entry name" value="LbH_LpxD"/>
    <property type="match status" value="1"/>
</dbReference>
<dbReference type="EC" id="2.3.1.191" evidence="7"/>
<comment type="similarity">
    <text evidence="7">Belongs to the transferase hexapeptide repeat family. LpxD subfamily.</text>
</comment>
<comment type="catalytic activity">
    <reaction evidence="7">
        <text>a UDP-3-O-[(3R)-3-hydroxyacyl]-alpha-D-glucosamine + a (3R)-hydroxyacyl-[ACP] = a UDP-2-N,3-O-bis[(3R)-3-hydroxyacyl]-alpha-D-glucosamine + holo-[ACP] + H(+)</text>
        <dbReference type="Rhea" id="RHEA:53836"/>
        <dbReference type="Rhea" id="RHEA-COMP:9685"/>
        <dbReference type="Rhea" id="RHEA-COMP:9945"/>
        <dbReference type="ChEBI" id="CHEBI:15378"/>
        <dbReference type="ChEBI" id="CHEBI:64479"/>
        <dbReference type="ChEBI" id="CHEBI:78827"/>
        <dbReference type="ChEBI" id="CHEBI:137740"/>
        <dbReference type="ChEBI" id="CHEBI:137748"/>
        <dbReference type="EC" id="2.3.1.191"/>
    </reaction>
</comment>
<dbReference type="UniPathway" id="UPA00973"/>
<dbReference type="GO" id="GO:0016410">
    <property type="term" value="F:N-acyltransferase activity"/>
    <property type="evidence" value="ECO:0007669"/>
    <property type="project" value="InterPro"/>
</dbReference>
<protein>
    <recommendedName>
        <fullName evidence="7">UDP-3-O-acylglucosamine N-acyltransferase</fullName>
        <ecNumber evidence="7">2.3.1.191</ecNumber>
    </recommendedName>
</protein>
<dbReference type="GO" id="GO:0016020">
    <property type="term" value="C:membrane"/>
    <property type="evidence" value="ECO:0007669"/>
    <property type="project" value="GOC"/>
</dbReference>
<dbReference type="KEGG" id="pcx:LPB68_00465"/>
<feature type="domain" description="UDP-3-O-[3-hydroxymyristoyl] glucosamine N-acyltransferase non-repeat region" evidence="8">
    <location>
        <begin position="21"/>
        <end position="84"/>
    </location>
</feature>
<accession>A0A167FCH6</accession>
<evidence type="ECO:0000259" key="8">
    <source>
        <dbReference type="Pfam" id="PF04613"/>
    </source>
</evidence>
<evidence type="ECO:0000256" key="1">
    <source>
        <dbReference type="ARBA" id="ARBA00022516"/>
    </source>
</evidence>
<keyword evidence="3 7" id="KW-0808">Transferase</keyword>
<dbReference type="InterPro" id="IPR007691">
    <property type="entry name" value="LpxD"/>
</dbReference>
<feature type="active site" description="Proton acceptor" evidence="7">
    <location>
        <position position="235"/>
    </location>
</feature>
<reference evidence="9 10" key="1">
    <citation type="submission" date="2016-02" db="EMBL/GenBank/DDBJ databases">
        <title>Paenibacillus sp. LPB0068, isolated from Crassostrea gigas.</title>
        <authorList>
            <person name="Shin S.-K."/>
            <person name="Yi H."/>
        </authorList>
    </citation>
    <scope>NUCLEOTIDE SEQUENCE [LARGE SCALE GENOMIC DNA]</scope>
    <source>
        <strain evidence="9 10">LPB0068</strain>
    </source>
</reference>
<proteinExistence type="inferred from homology"/>
<comment type="pathway">
    <text evidence="7">Bacterial outer membrane biogenesis; LPS lipid A biosynthesis.</text>
</comment>
<dbReference type="NCBIfam" id="NF002060">
    <property type="entry name" value="PRK00892.1"/>
    <property type="match status" value="1"/>
</dbReference>
<organism evidence="9 10">
    <name type="scientific">Paenibacillus crassostreae</name>
    <dbReference type="NCBI Taxonomy" id="1763538"/>
    <lineage>
        <taxon>Bacteria</taxon>
        <taxon>Bacillati</taxon>
        <taxon>Bacillota</taxon>
        <taxon>Bacilli</taxon>
        <taxon>Bacillales</taxon>
        <taxon>Paenibacillaceae</taxon>
        <taxon>Paenibacillus</taxon>
    </lineage>
</organism>
<comment type="caution">
    <text evidence="9">The sequence shown here is derived from an EMBL/GenBank/DDBJ whole genome shotgun (WGS) entry which is preliminary data.</text>
</comment>
<dbReference type="PANTHER" id="PTHR43378">
    <property type="entry name" value="UDP-3-O-ACYLGLUCOSAMINE N-ACYLTRANSFERASE"/>
    <property type="match status" value="1"/>
</dbReference>
<dbReference type="STRING" id="1763538.LPB68_00465"/>
<evidence type="ECO:0000256" key="4">
    <source>
        <dbReference type="ARBA" id="ARBA00022737"/>
    </source>
</evidence>
<dbReference type="AlphaFoldDB" id="A0A167FCH6"/>
<dbReference type="Pfam" id="PF04613">
    <property type="entry name" value="LpxD"/>
    <property type="match status" value="1"/>
</dbReference>
<dbReference type="PANTHER" id="PTHR43378:SF2">
    <property type="entry name" value="UDP-3-O-ACYLGLUCOSAMINE N-ACYLTRANSFERASE 1, MITOCHONDRIAL-RELATED"/>
    <property type="match status" value="1"/>
</dbReference>
<dbReference type="Gene3D" id="2.160.10.10">
    <property type="entry name" value="Hexapeptide repeat proteins"/>
    <property type="match status" value="1"/>
</dbReference>
<dbReference type="GO" id="GO:0103118">
    <property type="term" value="F:UDP-3-O-[(3R)-3-hydroxyacyl]-glucosamine N-acyltransferase activity"/>
    <property type="evidence" value="ECO:0007669"/>
    <property type="project" value="UniProtKB-EC"/>
</dbReference>
<dbReference type="Pfam" id="PF00132">
    <property type="entry name" value="Hexapep"/>
    <property type="match status" value="1"/>
</dbReference>